<reference evidence="6" key="1">
    <citation type="submission" date="2010-08" db="EMBL/GenBank/DDBJ databases">
        <authorList>
            <consortium name="Caenorhabditis japonica Sequencing Consortium"/>
            <person name="Wilson R.K."/>
        </authorList>
    </citation>
    <scope>NUCLEOTIDE SEQUENCE [LARGE SCALE GENOMIC DNA]</scope>
    <source>
        <strain evidence="6">DF5081</strain>
    </source>
</reference>
<name>A0A8R1ITA5_CAEJA</name>
<evidence type="ECO:0000256" key="4">
    <source>
        <dbReference type="SAM" id="MobiDB-lite"/>
    </source>
</evidence>
<evidence type="ECO:0008006" key="7">
    <source>
        <dbReference type="Google" id="ProtNLM"/>
    </source>
</evidence>
<dbReference type="Proteomes" id="UP000005237">
    <property type="component" value="Unassembled WGS sequence"/>
</dbReference>
<proteinExistence type="inferred from homology"/>
<organism evidence="5 6">
    <name type="scientific">Caenorhabditis japonica</name>
    <dbReference type="NCBI Taxonomy" id="281687"/>
    <lineage>
        <taxon>Eukaryota</taxon>
        <taxon>Metazoa</taxon>
        <taxon>Ecdysozoa</taxon>
        <taxon>Nematoda</taxon>
        <taxon>Chromadorea</taxon>
        <taxon>Rhabditida</taxon>
        <taxon>Rhabditina</taxon>
        <taxon>Rhabditomorpha</taxon>
        <taxon>Rhabditoidea</taxon>
        <taxon>Rhabditidae</taxon>
        <taxon>Peloderinae</taxon>
        <taxon>Caenorhabditis</taxon>
    </lineage>
</organism>
<dbReference type="Gene3D" id="3.40.630.30">
    <property type="match status" value="1"/>
</dbReference>
<sequence>MDKTWEEAPPLFATAARCFVLEVLKKRNAYFVDLFVRLSNKVAIELYKKLGYVIYRQIVDYYTGERDEDAYDMRKSLSRDPEKKSMIPLTHPVHSRELD</sequence>
<feature type="region of interest" description="Disordered" evidence="4">
    <location>
        <begin position="75"/>
        <end position="99"/>
    </location>
</feature>
<dbReference type="EnsemblMetazoa" id="CJA36538b.1">
    <property type="protein sequence ID" value="CJA36538b.1"/>
    <property type="gene ID" value="WBGene00212385"/>
</dbReference>
<reference evidence="5" key="2">
    <citation type="submission" date="2022-06" db="UniProtKB">
        <authorList>
            <consortium name="EnsemblMetazoa"/>
        </authorList>
    </citation>
    <scope>IDENTIFICATION</scope>
    <source>
        <strain evidence="5">DF5081</strain>
    </source>
</reference>
<comment type="similarity">
    <text evidence="3">Belongs to the acetyltransferase family. ARD1 subfamily.</text>
</comment>
<evidence type="ECO:0000313" key="6">
    <source>
        <dbReference type="Proteomes" id="UP000005237"/>
    </source>
</evidence>
<dbReference type="InterPro" id="IPR016181">
    <property type="entry name" value="Acyl_CoA_acyltransferase"/>
</dbReference>
<protein>
    <recommendedName>
        <fullName evidence="7">N-acetyltransferase domain-containing protein</fullName>
    </recommendedName>
</protein>
<dbReference type="SUPFAM" id="SSF55729">
    <property type="entry name" value="Acyl-CoA N-acyltransferases (Nat)"/>
    <property type="match status" value="1"/>
</dbReference>
<evidence type="ECO:0000313" key="5">
    <source>
        <dbReference type="EnsemblMetazoa" id="CJA36538b.1"/>
    </source>
</evidence>
<keyword evidence="2" id="KW-0012">Acyltransferase</keyword>
<dbReference type="InterPro" id="IPR051646">
    <property type="entry name" value="NatB_acetyltransferase_subunit"/>
</dbReference>
<dbReference type="GO" id="GO:0031416">
    <property type="term" value="C:NatB complex"/>
    <property type="evidence" value="ECO:0007669"/>
    <property type="project" value="TreeGrafter"/>
</dbReference>
<evidence type="ECO:0000256" key="3">
    <source>
        <dbReference type="ARBA" id="ARBA00025786"/>
    </source>
</evidence>
<evidence type="ECO:0000256" key="1">
    <source>
        <dbReference type="ARBA" id="ARBA00022679"/>
    </source>
</evidence>
<dbReference type="AlphaFoldDB" id="A0A8R1ITA5"/>
<dbReference type="GO" id="GO:0004596">
    <property type="term" value="F:protein-N-terminal amino-acid acetyltransferase activity"/>
    <property type="evidence" value="ECO:0007669"/>
    <property type="project" value="TreeGrafter"/>
</dbReference>
<accession>A0A8R1ITA5</accession>
<keyword evidence="1" id="KW-0808">Transferase</keyword>
<dbReference type="PANTHER" id="PTHR45910">
    <property type="entry name" value="N-ALPHA-ACETYLTRANSFERASE 20"/>
    <property type="match status" value="1"/>
</dbReference>
<keyword evidence="6" id="KW-1185">Reference proteome</keyword>
<evidence type="ECO:0000256" key="2">
    <source>
        <dbReference type="ARBA" id="ARBA00023315"/>
    </source>
</evidence>
<feature type="compositionally biased region" description="Basic and acidic residues" evidence="4">
    <location>
        <begin position="75"/>
        <end position="85"/>
    </location>
</feature>
<dbReference type="PANTHER" id="PTHR45910:SF1">
    <property type="entry name" value="N-ALPHA-ACETYLTRANSFERASE 20"/>
    <property type="match status" value="1"/>
</dbReference>